<evidence type="ECO:0000313" key="2">
    <source>
        <dbReference type="EMBL" id="KAF0685284.1"/>
    </source>
</evidence>
<sequence length="1822" mass="201109">MRVHPKDDQVCDASSPTTPWRGSFWSVSLGLAYVALSVTCSIVYLTLLQPAFSNDLWWSQFSPSYHQALLVDLINDQLATRAAGDVDLLAPRAAVAKTYDPAIASTADVYSTYARRLALAELTSLTYAVANLRTLTASWCTSTVTQYCWVDLARDFEIAHTIGRQTRCLARYRTNGAVYLETMLRNQIWDDFMQRYGGDDGAFTVAIQLWLTQVPAGVEWLTQTSAARATTSIDQEVAHWLSYNLTTFTLQWQNQWSTGIAETMVVSNALGLAQSVTLKHVPRTNEAWTGIILYFLLLNDLYAMQSVNRSLIRSADNSFSQPPETISFEDMLCLTDDNGNYANQVEAFRVQVGPFNSIDTYYVSVPPAVVALYDTFQTAYFVSVDENHKVQSQAMQHRRTALSDVALVPTPTAWLDPTRLYYGGNPMCLFGGPQPFVQETFGFNDACLSQLPLTVSLTPMSSVFAALVLGSSLDVDATCALTAPPVASCDDTLVAVVQVTRDMATVATALTPLVQSAADAIASTTVSLMQFATASDGTNWTVLRHPLLQDQEWAFFGWTFVYDWVQGKREVVSFEGDVSSLVLVSTAYSPHLVASSATAVCAATKYIYYLVVYVSAVLTLVAMACLLCAIIAVRGSVHAPNLMWFNRVVGSIWIGRPLLVVRGVTAMLLLSTSPLQPTQSNPSFLTRFTLIPRAWPETLIVAGEATWTLYVVHDFLTVVNVFGLTTTSCGPVSSWLAWAVLAGLDMLCPVQPTVTLHRQCTALDMDQSIDCSSGRLSIGSVDRLVLVVAVQVAALVLSIGIMWGYRHKSRCVVEQYGQQPRHVLGVAAVYLAPMPKVMGDGPHMLWSMDKVSCLMAGLVVLEWPGNFQTYTFDVKVWALHHHDTSPGLDRGTHKQTCPTTTDVSSLQHRLSTIASVAIQNMGRHGMWRFLLATWGVCFAMASIASSISYLSVSNLALANDLFWMSFNMTGSHRFVANWLNRQLVLDAFNNITLKLNLDSINQDNDVSSQTSGGTSVQSATNYGALMQYSELITLEPAIQGLRSMNGCLAPWIFTQYCFVDFNQQWEMANSATRQMRCQAMTSNGAVFLEAVIRNIDVRTFTECWGLGFDMAIATELRRTQAGQAWLTNVQSSDQLSIADEATRWRTMYGIRHFKTQWQNFKKIGLVNTYAVVNMFGLTYPFTLQHQNASFRMDKQSTFKMYWGLANDLMAVASNATSMGGRSLVRVSPDFAFANATSLESVLVQNGTLSMPLDAVSLLQQSTVLGPFGSIDTHVLPCPSEAKAAVRLALTLLRQTLYHSTEAQTTYGQFNFEASLVSPAPKAWTDMAILSVAGSLLCPGARLSLVSPISGGMVSLTSWEQNCAPFPLWSNYAPTQETMVMSAMLSSLSHETIPATCGQSVQNQQACIVSLTQTVSFVLGYVAQVDFDVVVAAADTATAAIRGMNVSFVQFGLLNDDTMQFFQLDVLDPTQVEFTFFAWLVLVDWTLGLREAISFEGDVGSVAVITEFQYPLQQPVNHGEFPVTLSFYMRGIVFYVTYAVITIATLALVYIFFCHGYVEVLNLFFLERVGAIVWVGRPLLFVRSLTAIGLLSTSSLALHSTGHITYFEDAHPPLLTTLLAANEVAWLVAISNDILMVFTQAFTAKYAGWDGVVACIATAIFSLMWPVVHEIEIDKQCHMAQVDFQIVCTSGVITIGYIRRLVIVVGIVLGSTVATFVVAWIWHRGRPARRRPRPLPSSIFLYSGAKYLFYKSRWRHDDVYYMDRMSAVLNGIVTLRHDSVIYGLDVKLWRTFQVQLPKIVISDVAFIQRAQHALPIVPPEHEA</sequence>
<evidence type="ECO:0000313" key="3">
    <source>
        <dbReference type="EMBL" id="VFT99443.1"/>
    </source>
</evidence>
<dbReference type="EMBL" id="VJMH01007199">
    <property type="protein sequence ID" value="KAF0685284.1"/>
    <property type="molecule type" value="Genomic_DNA"/>
</dbReference>
<evidence type="ECO:0000313" key="4">
    <source>
        <dbReference type="Proteomes" id="UP000332933"/>
    </source>
</evidence>
<accession>A0A485LL34</accession>
<keyword evidence="1" id="KW-0812">Transmembrane</keyword>
<reference evidence="2" key="2">
    <citation type="submission" date="2019-06" db="EMBL/GenBank/DDBJ databases">
        <title>Genomics analysis of Aphanomyces spp. identifies a new class of oomycete effector associated with host adaptation.</title>
        <authorList>
            <person name="Gaulin E."/>
        </authorList>
    </citation>
    <scope>NUCLEOTIDE SEQUENCE</scope>
    <source>
        <strain evidence="2">CBS 578.67</strain>
    </source>
</reference>
<feature type="transmembrane region" description="Helical" evidence="1">
    <location>
        <begin position="606"/>
        <end position="632"/>
    </location>
</feature>
<organism evidence="3 4">
    <name type="scientific">Aphanomyces stellatus</name>
    <dbReference type="NCBI Taxonomy" id="120398"/>
    <lineage>
        <taxon>Eukaryota</taxon>
        <taxon>Sar</taxon>
        <taxon>Stramenopiles</taxon>
        <taxon>Oomycota</taxon>
        <taxon>Saprolegniomycetes</taxon>
        <taxon>Saprolegniales</taxon>
        <taxon>Verrucalvaceae</taxon>
        <taxon>Aphanomyces</taxon>
    </lineage>
</organism>
<name>A0A485LL34_9STRA</name>
<dbReference type="EMBL" id="CAADRA010007225">
    <property type="protein sequence ID" value="VFT99443.1"/>
    <property type="molecule type" value="Genomic_DNA"/>
</dbReference>
<protein>
    <submittedName>
        <fullName evidence="3">Aste57867_22790 protein</fullName>
    </submittedName>
</protein>
<feature type="transmembrane region" description="Helical" evidence="1">
    <location>
        <begin position="929"/>
        <end position="950"/>
    </location>
</feature>
<keyword evidence="1" id="KW-1133">Transmembrane helix</keyword>
<feature type="transmembrane region" description="Helical" evidence="1">
    <location>
        <begin position="1700"/>
        <end position="1721"/>
    </location>
</feature>
<dbReference type="Proteomes" id="UP000332933">
    <property type="component" value="Unassembled WGS sequence"/>
</dbReference>
<feature type="transmembrane region" description="Helical" evidence="1">
    <location>
        <begin position="784"/>
        <end position="805"/>
    </location>
</feature>
<keyword evidence="4" id="KW-1185">Reference proteome</keyword>
<feature type="transmembrane region" description="Helical" evidence="1">
    <location>
        <begin position="24"/>
        <end position="47"/>
    </location>
</feature>
<feature type="transmembrane region" description="Helical" evidence="1">
    <location>
        <begin position="1645"/>
        <end position="1664"/>
    </location>
</feature>
<proteinExistence type="predicted"/>
<keyword evidence="1" id="KW-0472">Membrane</keyword>
<reference evidence="3 4" key="1">
    <citation type="submission" date="2019-03" db="EMBL/GenBank/DDBJ databases">
        <authorList>
            <person name="Gaulin E."/>
            <person name="Dumas B."/>
        </authorList>
    </citation>
    <scope>NUCLEOTIDE SEQUENCE [LARGE SCALE GENOMIC DNA]</scope>
    <source>
        <strain evidence="3">CBS 568.67</strain>
    </source>
</reference>
<dbReference type="OrthoDB" id="73567at2759"/>
<evidence type="ECO:0000256" key="1">
    <source>
        <dbReference type="SAM" id="Phobius"/>
    </source>
</evidence>
<gene>
    <name evidence="3" type="primary">Aste57867_22790</name>
    <name evidence="2" type="ORF">As57867_022720</name>
    <name evidence="3" type="ORF">ASTE57867_22790</name>
</gene>
<feature type="transmembrane region" description="Helical" evidence="1">
    <location>
        <begin position="1531"/>
        <end position="1557"/>
    </location>
</feature>